<dbReference type="AlphaFoldDB" id="A0A813GZX8"/>
<proteinExistence type="predicted"/>
<sequence>CQSCGVCVATSDRLLDTRDDVVVFSSLNRFTIPEGGRTVTCPFCDLAVGTRGDSQFLLRRERLEQRLAMLEILVCSLKPQEISELTPMLLEAFPQSNVRSKVLLKSELRGFQFTGLRPSPDLVVVVHRNEGRALLTDRNGFYHDVLGSAWQQSRGNVLVVLSRVESKAETDLFDVQMLSSLSNQGDQPTIGAISVLGRVLTWMTSPSKLQLEQLRALGMKAYFREAPSQNAQGIPAHWVKPPALKQGAAWCTLL</sequence>
<keyword evidence="2" id="KW-1185">Reference proteome</keyword>
<evidence type="ECO:0000313" key="1">
    <source>
        <dbReference type="EMBL" id="CAE8630887.1"/>
    </source>
</evidence>
<comment type="caution">
    <text evidence="1">The sequence shown here is derived from an EMBL/GenBank/DDBJ whole genome shotgun (WGS) entry which is preliminary data.</text>
</comment>
<gene>
    <name evidence="1" type="ORF">PGLA1383_LOCUS47063</name>
</gene>
<organism evidence="1 2">
    <name type="scientific">Polarella glacialis</name>
    <name type="common">Dinoflagellate</name>
    <dbReference type="NCBI Taxonomy" id="89957"/>
    <lineage>
        <taxon>Eukaryota</taxon>
        <taxon>Sar</taxon>
        <taxon>Alveolata</taxon>
        <taxon>Dinophyceae</taxon>
        <taxon>Suessiales</taxon>
        <taxon>Suessiaceae</taxon>
        <taxon>Polarella</taxon>
    </lineage>
</organism>
<dbReference type="EMBL" id="CAJNNV010029972">
    <property type="protein sequence ID" value="CAE8630887.1"/>
    <property type="molecule type" value="Genomic_DNA"/>
</dbReference>
<accession>A0A813GZX8</accession>
<dbReference type="OrthoDB" id="407990at2759"/>
<reference evidence="1" key="1">
    <citation type="submission" date="2021-02" db="EMBL/GenBank/DDBJ databases">
        <authorList>
            <person name="Dougan E. K."/>
            <person name="Rhodes N."/>
            <person name="Thang M."/>
            <person name="Chan C."/>
        </authorList>
    </citation>
    <scope>NUCLEOTIDE SEQUENCE</scope>
</reference>
<dbReference type="Proteomes" id="UP000654075">
    <property type="component" value="Unassembled WGS sequence"/>
</dbReference>
<name>A0A813GZX8_POLGL</name>
<feature type="non-terminal residue" evidence="1">
    <location>
        <position position="1"/>
    </location>
</feature>
<protein>
    <submittedName>
        <fullName evidence="1">Uncharacterized protein</fullName>
    </submittedName>
</protein>
<evidence type="ECO:0000313" key="2">
    <source>
        <dbReference type="Proteomes" id="UP000654075"/>
    </source>
</evidence>